<dbReference type="PROSITE" id="PS51898">
    <property type="entry name" value="TYR_RECOMBINASE"/>
    <property type="match status" value="1"/>
</dbReference>
<keyword evidence="2" id="KW-0238">DNA-binding</keyword>
<dbReference type="GO" id="GO:0006310">
    <property type="term" value="P:DNA recombination"/>
    <property type="evidence" value="ECO:0007669"/>
    <property type="project" value="UniProtKB-KW"/>
</dbReference>
<dbReference type="InterPro" id="IPR013762">
    <property type="entry name" value="Integrase-like_cat_sf"/>
</dbReference>
<evidence type="ECO:0000256" key="1">
    <source>
        <dbReference type="ARBA" id="ARBA00008857"/>
    </source>
</evidence>
<dbReference type="EMBL" id="AMEQ01000040">
    <property type="protein sequence ID" value="EKY00415.1"/>
    <property type="molecule type" value="Genomic_DNA"/>
</dbReference>
<proteinExistence type="inferred from homology"/>
<dbReference type="InterPro" id="IPR002104">
    <property type="entry name" value="Integrase_catalytic"/>
</dbReference>
<protein>
    <submittedName>
        <fullName evidence="5">Site-specific recombinase, phage integrase family</fullName>
    </submittedName>
</protein>
<dbReference type="PANTHER" id="PTHR30349:SF64">
    <property type="entry name" value="PROPHAGE INTEGRASE INTD-RELATED"/>
    <property type="match status" value="1"/>
</dbReference>
<dbReference type="PATRIC" id="fig|1127696.3.peg.1588"/>
<evidence type="ECO:0000313" key="6">
    <source>
        <dbReference type="Proteomes" id="UP000010408"/>
    </source>
</evidence>
<dbReference type="Pfam" id="PF13102">
    <property type="entry name" value="Phage_int_SAM_5"/>
    <property type="match status" value="1"/>
</dbReference>
<dbReference type="RefSeq" id="WP_005467895.1">
    <property type="nucleotide sequence ID" value="NZ_KB291032.1"/>
</dbReference>
<evidence type="ECO:0000256" key="2">
    <source>
        <dbReference type="ARBA" id="ARBA00023125"/>
    </source>
</evidence>
<sequence>MRQSFKVSFYLRSNYENKEGKSPVMLRIFLGGAMSNLGSTKIFVDKAQWNSRTSRQKGRSSEALAVNASLDAISTSLHSLYHKYQDDQTISLDKLRSAYLGQIQEFSTFLPVFDKFIDDIRQRVGHTISKESLQKYCVLRRHFFEFLVHRYKRKDIGLMEFTPAIIQDFELYLTTVALCAYNTAVKKMKTLKTVTIYALKRGYLLQDPFRDHHFHLAPVDRGFLTDEEILRIANKELMIPRLELVRDLFLFSCFTGLAYIDVANLRREHLVTLDGKAWIMTRRKKTSVESNILLLDIPKAIIEKYSSSTTSKDGKLFPILSNQKMNAYLKEIADLCGLQKRLTFHLARHTFATMSLSKGVPMESVSKMLGHTNIKTTQIYARITSKKIEHDMEQLAGKLDKFNQAMGL</sequence>
<dbReference type="Pfam" id="PF17293">
    <property type="entry name" value="Arm-DNA-bind_5"/>
    <property type="match status" value="1"/>
</dbReference>
<dbReference type="PANTHER" id="PTHR30349">
    <property type="entry name" value="PHAGE INTEGRASE-RELATED"/>
    <property type="match status" value="1"/>
</dbReference>
<dbReference type="CDD" id="cd01185">
    <property type="entry name" value="INTN1_C_like"/>
    <property type="match status" value="1"/>
</dbReference>
<comment type="similarity">
    <text evidence="1">Belongs to the 'phage' integrase family.</text>
</comment>
<dbReference type="Pfam" id="PF00589">
    <property type="entry name" value="Phage_integrase"/>
    <property type="match status" value="1"/>
</dbReference>
<dbReference type="SUPFAM" id="SSF56349">
    <property type="entry name" value="DNA breaking-rejoining enzymes"/>
    <property type="match status" value="1"/>
</dbReference>
<dbReference type="InterPro" id="IPR035386">
    <property type="entry name" value="Arm-DNA-bind_5"/>
</dbReference>
<dbReference type="InterPro" id="IPR011010">
    <property type="entry name" value="DNA_brk_join_enz"/>
</dbReference>
<dbReference type="eggNOG" id="COG4974">
    <property type="taxonomic scope" value="Bacteria"/>
</dbReference>
<dbReference type="Gene3D" id="1.10.443.10">
    <property type="entry name" value="Intergrase catalytic core"/>
    <property type="match status" value="1"/>
</dbReference>
<dbReference type="HOGENOM" id="CLU_033139_2_0_10"/>
<keyword evidence="3" id="KW-0233">DNA recombination</keyword>
<evidence type="ECO:0000256" key="3">
    <source>
        <dbReference type="ARBA" id="ARBA00023172"/>
    </source>
</evidence>
<reference evidence="5 6" key="1">
    <citation type="submission" date="2012-05" db="EMBL/GenBank/DDBJ databases">
        <authorList>
            <person name="Weinstock G."/>
            <person name="Sodergren E."/>
            <person name="Lobos E.A."/>
            <person name="Fulton L."/>
            <person name="Fulton R."/>
            <person name="Courtney L."/>
            <person name="Fronick C."/>
            <person name="O'Laughlin M."/>
            <person name="Godfrey J."/>
            <person name="Wilson R.M."/>
            <person name="Miner T."/>
            <person name="Farmer C."/>
            <person name="Delehaunty K."/>
            <person name="Cordes M."/>
            <person name="Minx P."/>
            <person name="Tomlinson C."/>
            <person name="Chen J."/>
            <person name="Wollam A."/>
            <person name="Pepin K.H."/>
            <person name="Bhonagiri V."/>
            <person name="Zhang X."/>
            <person name="Suruliraj S."/>
            <person name="Warren W."/>
            <person name="Mitreva M."/>
            <person name="Mardis E.R."/>
            <person name="Wilson R.K."/>
        </authorList>
    </citation>
    <scope>NUCLEOTIDE SEQUENCE [LARGE SCALE GENOMIC DNA]</scope>
    <source>
        <strain evidence="5 6">F0037</strain>
    </source>
</reference>
<accession>L1NAX5</accession>
<dbReference type="GO" id="GO:0015074">
    <property type="term" value="P:DNA integration"/>
    <property type="evidence" value="ECO:0007669"/>
    <property type="project" value="InterPro"/>
</dbReference>
<dbReference type="GO" id="GO:0003677">
    <property type="term" value="F:DNA binding"/>
    <property type="evidence" value="ECO:0007669"/>
    <property type="project" value="UniProtKB-KW"/>
</dbReference>
<organism evidence="5 6">
    <name type="scientific">Porphyromonas catoniae F0037</name>
    <dbReference type="NCBI Taxonomy" id="1127696"/>
    <lineage>
        <taxon>Bacteria</taxon>
        <taxon>Pseudomonadati</taxon>
        <taxon>Bacteroidota</taxon>
        <taxon>Bacteroidia</taxon>
        <taxon>Bacteroidales</taxon>
        <taxon>Porphyromonadaceae</taxon>
        <taxon>Porphyromonas</taxon>
    </lineage>
</organism>
<comment type="caution">
    <text evidence="5">The sequence shown here is derived from an EMBL/GenBank/DDBJ whole genome shotgun (WGS) entry which is preliminary data.</text>
</comment>
<dbReference type="InterPro" id="IPR025269">
    <property type="entry name" value="SAM-like_dom"/>
</dbReference>
<dbReference type="InterPro" id="IPR010998">
    <property type="entry name" value="Integrase_recombinase_N"/>
</dbReference>
<dbReference type="STRING" id="1127696.HMPREF9134_01750"/>
<dbReference type="AlphaFoldDB" id="L1NAX5"/>
<evidence type="ECO:0000259" key="4">
    <source>
        <dbReference type="PROSITE" id="PS51898"/>
    </source>
</evidence>
<dbReference type="Gene3D" id="1.10.150.130">
    <property type="match status" value="1"/>
</dbReference>
<name>L1NAX5_9PORP</name>
<feature type="domain" description="Tyr recombinase" evidence="4">
    <location>
        <begin position="219"/>
        <end position="393"/>
    </location>
</feature>
<evidence type="ECO:0000313" key="5">
    <source>
        <dbReference type="EMBL" id="EKY00415.1"/>
    </source>
</evidence>
<dbReference type="Proteomes" id="UP000010408">
    <property type="component" value="Unassembled WGS sequence"/>
</dbReference>
<gene>
    <name evidence="5" type="ORF">HMPREF9134_01750</name>
</gene>
<dbReference type="InterPro" id="IPR050090">
    <property type="entry name" value="Tyrosine_recombinase_XerCD"/>
</dbReference>